<dbReference type="Pfam" id="PF14910">
    <property type="entry name" value="MMS22L_N"/>
    <property type="match status" value="1"/>
</dbReference>
<dbReference type="PANTHER" id="PTHR28547:SF1">
    <property type="entry name" value="PROTEIN MMS22-LIKE"/>
    <property type="match status" value="1"/>
</dbReference>
<dbReference type="PANTHER" id="PTHR28547">
    <property type="entry name" value="PROTEIN MMS22-LIKE"/>
    <property type="match status" value="1"/>
</dbReference>
<keyword evidence="2" id="KW-1185">Reference proteome</keyword>
<reference evidence="3" key="1">
    <citation type="submission" date="2022-11" db="UniProtKB">
        <authorList>
            <consortium name="WormBaseParasite"/>
        </authorList>
    </citation>
    <scope>IDENTIFICATION</scope>
</reference>
<dbReference type="GO" id="GO:0000724">
    <property type="term" value="P:double-strand break repair via homologous recombination"/>
    <property type="evidence" value="ECO:0007669"/>
    <property type="project" value="InterPro"/>
</dbReference>
<dbReference type="InterPro" id="IPR029425">
    <property type="entry name" value="MMS22L_N"/>
</dbReference>
<name>A0A914WM94_9BILA</name>
<sequence>MDSAYGHVGLVKQSTYLLADSLLAIAGLSVSKNLRSTLPIENLIPFQPCLSLDDVLPCECVAGAWSLLLTATHGAADATLWATLQAIFAFKNSTSDGPSTAYDSTLFYGFADGGSPTNTRPLLFLDAIGHLCRLFAARQALQMERGTSSLIALIGSVSRVAVRAGDRSALQRMMRTSIDLFSRIEPAAGADVVVQVAWEEMCKQIGTGSASFDADDKVLPQSGSSAQWIERILRYADWRAPTQQQHTTANIWQSFIEMTVVVCRSDAVWQRVRPRIYSKLPVGKLRAVSVVGLRNIVALWLTLAYAIDLREVTSKLVSQVLPAVLSPGGDIDRLQLYFRTVGVLLRWHHEKSLDCTQLSTLLFNCYNDSLKFVNETSVGRSVAGLLGEVITDTVQALVDNGRRFPTSAGRLLEVPLQPVIKCVAETTTERILETLAAVVDNMQPDDAALLTTIEERVWPVAYERWKRRRTASTATARLLGAVTRGLLLSRRRSAVEKLNAAACESLNDREDRRPPTTSTFIWLETFFADHRVFIEMNAMKKAPRDVALVVACWLSIAFLDDCPTARPNLHSVSRAVAQALLQSALPAFHASSDHTTLDVCRCLFSALTELGRRNEAQAQELAQEWICPIVPVIESELKAASDATPARFRQTYRLLGDLLQTCAPVLYRTGIHVNKCPLVRIYNGLIEKQVLKTTANDDVDSGRRPVYLALGGLAAGVHQLPFAQAGFVQRLVCQVVYHTACVRTLATAYETAMVKCEELAQMVLSRGVEYALMQTDGEKGRSFVTLCCRTLSRTANESVRRRLAMAMKTALGDGTRTTTWLRRPPAASADLVQAIAALKTPTTSELAGVLGAL</sequence>
<organism evidence="2 3">
    <name type="scientific">Plectus sambesii</name>
    <dbReference type="NCBI Taxonomy" id="2011161"/>
    <lineage>
        <taxon>Eukaryota</taxon>
        <taxon>Metazoa</taxon>
        <taxon>Ecdysozoa</taxon>
        <taxon>Nematoda</taxon>
        <taxon>Chromadorea</taxon>
        <taxon>Plectida</taxon>
        <taxon>Plectina</taxon>
        <taxon>Plectoidea</taxon>
        <taxon>Plectidae</taxon>
        <taxon>Plectus</taxon>
    </lineage>
</organism>
<accession>A0A914WM94</accession>
<evidence type="ECO:0000313" key="2">
    <source>
        <dbReference type="Proteomes" id="UP000887566"/>
    </source>
</evidence>
<dbReference type="WBParaSite" id="PSAMB.scaffold427size51672.g5821.t1">
    <property type="protein sequence ID" value="PSAMB.scaffold427size51672.g5821.t1"/>
    <property type="gene ID" value="PSAMB.scaffold427size51672.g5821"/>
</dbReference>
<dbReference type="Proteomes" id="UP000887566">
    <property type="component" value="Unplaced"/>
</dbReference>
<feature type="domain" description="Protein MMS22-like N-terminal" evidence="1">
    <location>
        <begin position="265"/>
        <end position="441"/>
    </location>
</feature>
<dbReference type="InterPro" id="IPR042320">
    <property type="entry name" value="MMS22-like"/>
</dbReference>
<evidence type="ECO:0000259" key="1">
    <source>
        <dbReference type="Pfam" id="PF14910"/>
    </source>
</evidence>
<dbReference type="GO" id="GO:0031297">
    <property type="term" value="P:replication fork processing"/>
    <property type="evidence" value="ECO:0007669"/>
    <property type="project" value="InterPro"/>
</dbReference>
<protein>
    <submittedName>
        <fullName evidence="3">Protein MMS22-like N-terminal domain-containing protein</fullName>
    </submittedName>
</protein>
<dbReference type="AlphaFoldDB" id="A0A914WM94"/>
<proteinExistence type="predicted"/>
<evidence type="ECO:0000313" key="3">
    <source>
        <dbReference type="WBParaSite" id="PSAMB.scaffold427size51672.g5821.t1"/>
    </source>
</evidence>
<dbReference type="GO" id="GO:0043596">
    <property type="term" value="C:nuclear replication fork"/>
    <property type="evidence" value="ECO:0007669"/>
    <property type="project" value="TreeGrafter"/>
</dbReference>